<reference evidence="1 2" key="1">
    <citation type="journal article" date="2011" name="J. Bacteriol.">
        <title>Complete genome sequence of the cellulose-degrading bacterium Cellulosilyticum lentocellum.</title>
        <authorList>
            <consortium name="US DOE Joint Genome Institute"/>
            <person name="Miller D.A."/>
            <person name="Suen G."/>
            <person name="Bruce D."/>
            <person name="Copeland A."/>
            <person name="Cheng J.F."/>
            <person name="Detter C."/>
            <person name="Goodwin L.A."/>
            <person name="Han C.S."/>
            <person name="Hauser L.J."/>
            <person name="Land M.L."/>
            <person name="Lapidus A."/>
            <person name="Lucas S."/>
            <person name="Meincke L."/>
            <person name="Pitluck S."/>
            <person name="Tapia R."/>
            <person name="Teshima H."/>
            <person name="Woyke T."/>
            <person name="Fox B.G."/>
            <person name="Angert E.R."/>
            <person name="Currie C.R."/>
        </authorList>
    </citation>
    <scope>NUCLEOTIDE SEQUENCE [LARGE SCALE GENOMIC DNA]</scope>
    <source>
        <strain evidence="2">ATCC 49066 / DSM 5427 / NCIMB 11756 / RHM5</strain>
    </source>
</reference>
<gene>
    <name evidence="1" type="ordered locus">Clole_1193</name>
</gene>
<proteinExistence type="predicted"/>
<dbReference type="Proteomes" id="UP000008467">
    <property type="component" value="Chromosome"/>
</dbReference>
<accession>F2JGG7</accession>
<keyword evidence="2" id="KW-1185">Reference proteome</keyword>
<evidence type="ECO:0000313" key="2">
    <source>
        <dbReference type="Proteomes" id="UP000008467"/>
    </source>
</evidence>
<dbReference type="HOGENOM" id="CLU_3150877_0_0_9"/>
<sequence length="48" mass="5781">MLSGTRHVLKVIERWYQWFAILTIVSVFSPEDAEVTMRVIIYFFIFNL</sequence>
<dbReference type="AlphaFoldDB" id="F2JGG7"/>
<dbReference type="EMBL" id="CP002582">
    <property type="protein sequence ID" value="ADZ82922.1"/>
    <property type="molecule type" value="Genomic_DNA"/>
</dbReference>
<protein>
    <submittedName>
        <fullName evidence="1">Uncharacterized protein</fullName>
    </submittedName>
</protein>
<dbReference type="KEGG" id="cle:Clole_1193"/>
<organism evidence="1 2">
    <name type="scientific">Cellulosilyticum lentocellum (strain ATCC 49066 / DSM 5427 / NCIMB 11756 / RHM5)</name>
    <name type="common">Clostridium lentocellum</name>
    <dbReference type="NCBI Taxonomy" id="642492"/>
    <lineage>
        <taxon>Bacteria</taxon>
        <taxon>Bacillati</taxon>
        <taxon>Bacillota</taxon>
        <taxon>Clostridia</taxon>
        <taxon>Lachnospirales</taxon>
        <taxon>Cellulosilyticaceae</taxon>
        <taxon>Cellulosilyticum</taxon>
    </lineage>
</organism>
<dbReference type="RefSeq" id="WP_013656221.1">
    <property type="nucleotide sequence ID" value="NC_015275.1"/>
</dbReference>
<evidence type="ECO:0000313" key="1">
    <source>
        <dbReference type="EMBL" id="ADZ82922.1"/>
    </source>
</evidence>
<name>F2JGG7_CELLD</name>